<evidence type="ECO:0000256" key="3">
    <source>
        <dbReference type="PROSITE-ProRule" id="PRU01282"/>
    </source>
</evidence>
<keyword evidence="6" id="KW-1185">Reference proteome</keyword>
<gene>
    <name evidence="5" type="ORF">ORQ98_21975</name>
</gene>
<proteinExistence type="inferred from homology"/>
<evidence type="ECO:0000313" key="6">
    <source>
        <dbReference type="Proteomes" id="UP001528823"/>
    </source>
</evidence>
<dbReference type="PANTHER" id="PTHR45694:SF28">
    <property type="entry name" value="GLUTAREDOXIN 1"/>
    <property type="match status" value="1"/>
</dbReference>
<dbReference type="PANTHER" id="PTHR45694">
    <property type="entry name" value="GLUTAREDOXIN 2"/>
    <property type="match status" value="1"/>
</dbReference>
<dbReference type="PRINTS" id="PR00160">
    <property type="entry name" value="GLUTAREDOXIN"/>
</dbReference>
<protein>
    <submittedName>
        <fullName evidence="5">GrxA family glutaredoxin</fullName>
    </submittedName>
</protein>
<comment type="similarity">
    <text evidence="1 3">Belongs to the ArsC family.</text>
</comment>
<dbReference type="Proteomes" id="UP001528823">
    <property type="component" value="Unassembled WGS sequence"/>
</dbReference>
<dbReference type="Pfam" id="PF00462">
    <property type="entry name" value="Glutaredoxin"/>
    <property type="match status" value="1"/>
</dbReference>
<evidence type="ECO:0000256" key="2">
    <source>
        <dbReference type="ARBA" id="ARBA00007787"/>
    </source>
</evidence>
<accession>A0ABT5UGM3</accession>
<evidence type="ECO:0000259" key="4">
    <source>
        <dbReference type="Pfam" id="PF00462"/>
    </source>
</evidence>
<dbReference type="InterPro" id="IPR036249">
    <property type="entry name" value="Thioredoxin-like_sf"/>
</dbReference>
<dbReference type="Gene3D" id="3.40.30.10">
    <property type="entry name" value="Glutaredoxin"/>
    <property type="match status" value="1"/>
</dbReference>
<organism evidence="5 6">
    <name type="scientific">Spartinivicinus poritis</name>
    <dbReference type="NCBI Taxonomy" id="2994640"/>
    <lineage>
        <taxon>Bacteria</taxon>
        <taxon>Pseudomonadati</taxon>
        <taxon>Pseudomonadota</taxon>
        <taxon>Gammaproteobacteria</taxon>
        <taxon>Oceanospirillales</taxon>
        <taxon>Zooshikellaceae</taxon>
        <taxon>Spartinivicinus</taxon>
    </lineage>
</organism>
<dbReference type="PROSITE" id="PS51353">
    <property type="entry name" value="ARSC"/>
    <property type="match status" value="1"/>
</dbReference>
<feature type="domain" description="Glutaredoxin" evidence="4">
    <location>
        <begin position="4"/>
        <end position="65"/>
    </location>
</feature>
<dbReference type="PROSITE" id="PS51354">
    <property type="entry name" value="GLUTAREDOXIN_2"/>
    <property type="match status" value="1"/>
</dbReference>
<dbReference type="InterPro" id="IPR014025">
    <property type="entry name" value="Glutaredoxin_subgr"/>
</dbReference>
<dbReference type="RefSeq" id="WP_274690962.1">
    <property type="nucleotide sequence ID" value="NZ_JAPMOU010000039.1"/>
</dbReference>
<dbReference type="EMBL" id="JAPMOU010000039">
    <property type="protein sequence ID" value="MDE1464637.1"/>
    <property type="molecule type" value="Genomic_DNA"/>
</dbReference>
<dbReference type="InterPro" id="IPR006660">
    <property type="entry name" value="Arsenate_reductase-like"/>
</dbReference>
<reference evidence="5 6" key="1">
    <citation type="submission" date="2022-11" db="EMBL/GenBank/DDBJ databases">
        <title>Spartinivicinus poritis sp. nov., isolated from scleractinian coral Porites lutea.</title>
        <authorList>
            <person name="Zhang G."/>
            <person name="Cai L."/>
            <person name="Wei Q."/>
        </authorList>
    </citation>
    <scope>NUCLEOTIDE SEQUENCE [LARGE SCALE GENOMIC DNA]</scope>
    <source>
        <strain evidence="5 6">A2-2</strain>
    </source>
</reference>
<dbReference type="SUPFAM" id="SSF52833">
    <property type="entry name" value="Thioredoxin-like"/>
    <property type="match status" value="1"/>
</dbReference>
<evidence type="ECO:0000313" key="5">
    <source>
        <dbReference type="EMBL" id="MDE1464637.1"/>
    </source>
</evidence>
<dbReference type="InterPro" id="IPR002109">
    <property type="entry name" value="Glutaredoxin"/>
</dbReference>
<sequence>MQRITIFGRPGCGYCRRAKELCEIKALNYKYIDIHEAGISQADLEKTIGKPVATVPQVFIGQQHIGGFTELDAHLKHQASSSIVS</sequence>
<comment type="caution">
    <text evidence="5">The sequence shown here is derived from an EMBL/GenBank/DDBJ whole genome shotgun (WGS) entry which is preliminary data.</text>
</comment>
<name>A0ABT5UGM3_9GAMM</name>
<comment type="similarity">
    <text evidence="2">Belongs to the glutaredoxin family.</text>
</comment>
<dbReference type="NCBIfam" id="NF008401">
    <property type="entry name" value="PRK11200.1"/>
    <property type="match status" value="1"/>
</dbReference>
<evidence type="ECO:0000256" key="1">
    <source>
        <dbReference type="ARBA" id="ARBA00007198"/>
    </source>
</evidence>
<dbReference type="CDD" id="cd02066">
    <property type="entry name" value="GRX_family"/>
    <property type="match status" value="1"/>
</dbReference>